<name>A0ABT3FXM3_9BACT</name>
<keyword evidence="2" id="KW-1185">Reference proteome</keyword>
<dbReference type="InterPro" id="IPR019734">
    <property type="entry name" value="TPR_rpt"/>
</dbReference>
<dbReference type="Pfam" id="PF13181">
    <property type="entry name" value="TPR_8"/>
    <property type="match status" value="1"/>
</dbReference>
<comment type="caution">
    <text evidence="1">The sequence shown here is derived from an EMBL/GenBank/DDBJ whole genome shotgun (WGS) entry which is preliminary data.</text>
</comment>
<dbReference type="Proteomes" id="UP001165653">
    <property type="component" value="Unassembled WGS sequence"/>
</dbReference>
<dbReference type="Gene3D" id="1.25.40.10">
    <property type="entry name" value="Tetratricopeptide repeat domain"/>
    <property type="match status" value="1"/>
</dbReference>
<dbReference type="SMART" id="SM00028">
    <property type="entry name" value="TPR"/>
    <property type="match status" value="3"/>
</dbReference>
<evidence type="ECO:0000313" key="2">
    <source>
        <dbReference type="Proteomes" id="UP001165653"/>
    </source>
</evidence>
<organism evidence="1 2">
    <name type="scientific">Luteolibacter rhizosphaerae</name>
    <dbReference type="NCBI Taxonomy" id="2989719"/>
    <lineage>
        <taxon>Bacteria</taxon>
        <taxon>Pseudomonadati</taxon>
        <taxon>Verrucomicrobiota</taxon>
        <taxon>Verrucomicrobiia</taxon>
        <taxon>Verrucomicrobiales</taxon>
        <taxon>Verrucomicrobiaceae</taxon>
        <taxon>Luteolibacter</taxon>
    </lineage>
</organism>
<accession>A0ABT3FXM3</accession>
<gene>
    <name evidence="1" type="ORF">OJ996_01270</name>
</gene>
<reference evidence="1" key="1">
    <citation type="submission" date="2022-10" db="EMBL/GenBank/DDBJ databases">
        <title>Luteolibacter sp. GHJ8, whole genome shotgun sequencing project.</title>
        <authorList>
            <person name="Zhao G."/>
            <person name="Shen L."/>
        </authorList>
    </citation>
    <scope>NUCLEOTIDE SEQUENCE</scope>
    <source>
        <strain evidence="1">GHJ8</strain>
    </source>
</reference>
<protein>
    <submittedName>
        <fullName evidence="1">Tetratricopeptide repeat protein</fullName>
    </submittedName>
</protein>
<sequence length="209" mass="22920">MIKRLISFFAGDRSARGGVLVTSDQEHDEVFKRATDLISPLTKMHGRQDSFPEGRRQSLFSGIADLHAVTAYNPQNWAAFWFKGKAYQALGNKDAAKREFQASFALEKQNPDVAREYGISCSELGLVDEAVLAAKHALELKPEDAGLKANLALALLLAGKISDAKETIAESLKASPYDPISKSVERVIGEVISGKRKQPRFVADLERSC</sequence>
<dbReference type="RefSeq" id="WP_264510347.1">
    <property type="nucleotide sequence ID" value="NZ_JAPDDR010000001.1"/>
</dbReference>
<dbReference type="EMBL" id="JAPDDR010000001">
    <property type="protein sequence ID" value="MCW1912182.1"/>
    <property type="molecule type" value="Genomic_DNA"/>
</dbReference>
<dbReference type="SUPFAM" id="SSF48452">
    <property type="entry name" value="TPR-like"/>
    <property type="match status" value="1"/>
</dbReference>
<dbReference type="InterPro" id="IPR011990">
    <property type="entry name" value="TPR-like_helical_dom_sf"/>
</dbReference>
<proteinExistence type="predicted"/>
<evidence type="ECO:0000313" key="1">
    <source>
        <dbReference type="EMBL" id="MCW1912182.1"/>
    </source>
</evidence>